<comment type="subcellular location">
    <subcellularLocation>
        <location evidence="1">Cell envelope</location>
    </subcellularLocation>
</comment>
<name>A0ABQ3B2X9_9GAMM</name>
<evidence type="ECO:0000256" key="2">
    <source>
        <dbReference type="ARBA" id="ARBA00008814"/>
    </source>
</evidence>
<dbReference type="Gene3D" id="3.40.50.1980">
    <property type="entry name" value="Nitrogenase molybdenum iron protein domain"/>
    <property type="match status" value="2"/>
</dbReference>
<dbReference type="SUPFAM" id="SSF53807">
    <property type="entry name" value="Helical backbone' metal receptor"/>
    <property type="match status" value="1"/>
</dbReference>
<dbReference type="RefSeq" id="WP_189575980.1">
    <property type="nucleotide sequence ID" value="NZ_BMXV01000004.1"/>
</dbReference>
<gene>
    <name evidence="7" type="primary">fetB</name>
    <name evidence="7" type="ORF">GCM10007071_20150</name>
</gene>
<dbReference type="PROSITE" id="PS50983">
    <property type="entry name" value="FE_B12_PBP"/>
    <property type="match status" value="1"/>
</dbReference>
<keyword evidence="4" id="KW-0408">Iron</keyword>
<dbReference type="PANTHER" id="PTHR30532:SF29">
    <property type="entry name" value="FE(3+) DICITRATE-BINDING PERIPLASMIC PROTEIN"/>
    <property type="match status" value="1"/>
</dbReference>
<organism evidence="7 8">
    <name type="scientific">Marinobacter zhanjiangensis</name>
    <dbReference type="NCBI Taxonomy" id="578215"/>
    <lineage>
        <taxon>Bacteria</taxon>
        <taxon>Pseudomonadati</taxon>
        <taxon>Pseudomonadota</taxon>
        <taxon>Gammaproteobacteria</taxon>
        <taxon>Pseudomonadales</taxon>
        <taxon>Marinobacteraceae</taxon>
        <taxon>Marinobacter</taxon>
    </lineage>
</organism>
<feature type="domain" description="Fe/B12 periplasmic-binding" evidence="6">
    <location>
        <begin position="31"/>
        <end position="288"/>
    </location>
</feature>
<dbReference type="Pfam" id="PF01497">
    <property type="entry name" value="Peripla_BP_2"/>
    <property type="match status" value="1"/>
</dbReference>
<keyword evidence="4" id="KW-0410">Iron transport</keyword>
<accession>A0ABQ3B2X9</accession>
<evidence type="ECO:0000256" key="4">
    <source>
        <dbReference type="ARBA" id="ARBA00022496"/>
    </source>
</evidence>
<keyword evidence="3" id="KW-0813">Transport</keyword>
<dbReference type="Proteomes" id="UP000601597">
    <property type="component" value="Unassembled WGS sequence"/>
</dbReference>
<comment type="similarity">
    <text evidence="2">Belongs to the bacterial solute-binding protein 8 family.</text>
</comment>
<dbReference type="InterPro" id="IPR002491">
    <property type="entry name" value="ABC_transptr_periplasmic_BD"/>
</dbReference>
<evidence type="ECO:0000256" key="1">
    <source>
        <dbReference type="ARBA" id="ARBA00004196"/>
    </source>
</evidence>
<dbReference type="EMBL" id="BMXV01000004">
    <property type="protein sequence ID" value="GGY73021.1"/>
    <property type="molecule type" value="Genomic_DNA"/>
</dbReference>
<dbReference type="PANTHER" id="PTHR30532">
    <property type="entry name" value="IRON III DICITRATE-BINDING PERIPLASMIC PROTEIN"/>
    <property type="match status" value="1"/>
</dbReference>
<keyword evidence="4" id="KW-0406">Ion transport</keyword>
<evidence type="ECO:0000313" key="7">
    <source>
        <dbReference type="EMBL" id="GGY73021.1"/>
    </source>
</evidence>
<reference evidence="8" key="1">
    <citation type="journal article" date="2019" name="Int. J. Syst. Evol. Microbiol.">
        <title>The Global Catalogue of Microorganisms (GCM) 10K type strain sequencing project: providing services to taxonomists for standard genome sequencing and annotation.</title>
        <authorList>
            <consortium name="The Broad Institute Genomics Platform"/>
            <consortium name="The Broad Institute Genome Sequencing Center for Infectious Disease"/>
            <person name="Wu L."/>
            <person name="Ma J."/>
        </authorList>
    </citation>
    <scope>NUCLEOTIDE SEQUENCE [LARGE SCALE GENOMIC DNA]</scope>
    <source>
        <strain evidence="8">KCTC 22280</strain>
    </source>
</reference>
<dbReference type="InterPro" id="IPR051313">
    <property type="entry name" value="Bact_iron-sidero_bind"/>
</dbReference>
<evidence type="ECO:0000259" key="6">
    <source>
        <dbReference type="PROSITE" id="PS50983"/>
    </source>
</evidence>
<evidence type="ECO:0000256" key="3">
    <source>
        <dbReference type="ARBA" id="ARBA00022448"/>
    </source>
</evidence>
<keyword evidence="5" id="KW-0732">Signal</keyword>
<protein>
    <submittedName>
        <fullName evidence="7">Iron ABC transporter substrate-binding protein</fullName>
    </submittedName>
</protein>
<proteinExistence type="inferred from homology"/>
<keyword evidence="8" id="KW-1185">Reference proteome</keyword>
<sequence>MNMIRNCLMAMVGAAVLSGCGTLSKDIAGPMVISFDHGATDTLVELGLEEKIVAVPKTGLPDYLGHLAAARPDAGNLKTPDLDVVADAEPDLVLVTGRQAESLEALQEIVQVQDVSLLGDDYREGVQVRVLGLATLYGMYEEAESRLQALWKSVDQARDGITGNPQVVVVTHNDDNFSLRDEPVVSQLLGLEQPDVPAGVESVTRGTRVFTPATPEVLADMAPDHLFVVDRSAAIGDEPLDASTLRRDLQAVGAGDIEVTILSPGLWYLSGGGLQSVRLQVQEILGAL</sequence>
<dbReference type="PROSITE" id="PS51257">
    <property type="entry name" value="PROKAR_LIPOPROTEIN"/>
    <property type="match status" value="1"/>
</dbReference>
<evidence type="ECO:0000256" key="5">
    <source>
        <dbReference type="ARBA" id="ARBA00022729"/>
    </source>
</evidence>
<evidence type="ECO:0000313" key="8">
    <source>
        <dbReference type="Proteomes" id="UP000601597"/>
    </source>
</evidence>
<comment type="caution">
    <text evidence="7">The sequence shown here is derived from an EMBL/GenBank/DDBJ whole genome shotgun (WGS) entry which is preliminary data.</text>
</comment>